<evidence type="ECO:0000313" key="2">
    <source>
        <dbReference type="Proteomes" id="UP001232148"/>
    </source>
</evidence>
<accession>A0AAD9H579</accession>
<comment type="caution">
    <text evidence="1">The sequence shown here is derived from an EMBL/GenBank/DDBJ whole genome shotgun (WGS) entry which is preliminary data.</text>
</comment>
<reference evidence="1" key="1">
    <citation type="submission" date="2021-06" db="EMBL/GenBank/DDBJ databases">
        <title>Comparative genomics, transcriptomics and evolutionary studies reveal genomic signatures of adaptation to plant cell wall in hemibiotrophic fungi.</title>
        <authorList>
            <consortium name="DOE Joint Genome Institute"/>
            <person name="Baroncelli R."/>
            <person name="Diaz J.F."/>
            <person name="Benocci T."/>
            <person name="Peng M."/>
            <person name="Battaglia E."/>
            <person name="Haridas S."/>
            <person name="Andreopoulos W."/>
            <person name="Labutti K."/>
            <person name="Pangilinan J."/>
            <person name="Floch G.L."/>
            <person name="Makela M.R."/>
            <person name="Henrissat B."/>
            <person name="Grigoriev I.V."/>
            <person name="Crouch J.A."/>
            <person name="De Vries R.P."/>
            <person name="Sukno S.A."/>
            <person name="Thon M.R."/>
        </authorList>
    </citation>
    <scope>NUCLEOTIDE SEQUENCE</scope>
    <source>
        <strain evidence="1">MAFF235873</strain>
    </source>
</reference>
<keyword evidence="2" id="KW-1185">Reference proteome</keyword>
<dbReference type="EMBL" id="MU843085">
    <property type="protein sequence ID" value="KAK2021699.1"/>
    <property type="molecule type" value="Genomic_DNA"/>
</dbReference>
<name>A0AAD9H579_9PEZI</name>
<dbReference type="Proteomes" id="UP001232148">
    <property type="component" value="Unassembled WGS sequence"/>
</dbReference>
<evidence type="ECO:0000313" key="1">
    <source>
        <dbReference type="EMBL" id="KAK2021699.1"/>
    </source>
</evidence>
<sequence>MSGSSVPNKETVALANKYYDDWQEKHPGAKFPAQITFTRSDPIWSALQKYPFYQTVLWTFRETGKTVTSI</sequence>
<gene>
    <name evidence="1" type="ORF">LX32DRAFT_491721</name>
</gene>
<dbReference type="AlphaFoldDB" id="A0AAD9H579"/>
<feature type="non-terminal residue" evidence="1">
    <location>
        <position position="70"/>
    </location>
</feature>
<proteinExistence type="predicted"/>
<protein>
    <submittedName>
        <fullName evidence="1">Uncharacterized protein</fullName>
    </submittedName>
</protein>
<organism evidence="1 2">
    <name type="scientific">Colletotrichum zoysiae</name>
    <dbReference type="NCBI Taxonomy" id="1216348"/>
    <lineage>
        <taxon>Eukaryota</taxon>
        <taxon>Fungi</taxon>
        <taxon>Dikarya</taxon>
        <taxon>Ascomycota</taxon>
        <taxon>Pezizomycotina</taxon>
        <taxon>Sordariomycetes</taxon>
        <taxon>Hypocreomycetidae</taxon>
        <taxon>Glomerellales</taxon>
        <taxon>Glomerellaceae</taxon>
        <taxon>Colletotrichum</taxon>
        <taxon>Colletotrichum graminicola species complex</taxon>
    </lineage>
</organism>